<organism evidence="1">
    <name type="scientific">mine drainage metagenome</name>
    <dbReference type="NCBI Taxonomy" id="410659"/>
    <lineage>
        <taxon>unclassified sequences</taxon>
        <taxon>metagenomes</taxon>
        <taxon>ecological metagenomes</taxon>
    </lineage>
</organism>
<proteinExistence type="predicted"/>
<accession>A0A1J5PHC3</accession>
<dbReference type="EMBL" id="MLJW01006082">
    <property type="protein sequence ID" value="OIQ67199.1"/>
    <property type="molecule type" value="Genomic_DNA"/>
</dbReference>
<comment type="caution">
    <text evidence="1">The sequence shown here is derived from an EMBL/GenBank/DDBJ whole genome shotgun (WGS) entry which is preliminary data.</text>
</comment>
<protein>
    <submittedName>
        <fullName evidence="1">Uncharacterized protein</fullName>
    </submittedName>
</protein>
<dbReference type="AlphaFoldDB" id="A0A1J5PHC3"/>
<evidence type="ECO:0000313" key="1">
    <source>
        <dbReference type="EMBL" id="OIQ67199.1"/>
    </source>
</evidence>
<gene>
    <name evidence="1" type="ORF">GALL_512240</name>
</gene>
<reference evidence="1" key="1">
    <citation type="submission" date="2016-10" db="EMBL/GenBank/DDBJ databases">
        <title>Sequence of Gallionella enrichment culture.</title>
        <authorList>
            <person name="Poehlein A."/>
            <person name="Muehling M."/>
            <person name="Daniel R."/>
        </authorList>
    </citation>
    <scope>NUCLEOTIDE SEQUENCE</scope>
</reference>
<name>A0A1J5PHC3_9ZZZZ</name>
<sequence length="211" mass="23398">MRRGAVAAFAGDIDPSGIDGRHQWPRRGVKRPERQVWRVMDAIDLIDAEPLHHAFLHHDLTAATVFLCRLKDQRDTAGKAARFSQIFRGPQQHRGMPVMATRVHLTGVLRGILRPRRLGNRQRVHIGAQPDGATRPLPVDDRHDAGLGDALMDFVHANLAQAGRDERGGLRQFKRQLGVLMQMATPPFHFLGIIGDAVDDGHGGLPCFIFG</sequence>